<reference evidence="1 2" key="1">
    <citation type="submission" date="2024-01" db="EMBL/GenBank/DDBJ databases">
        <title>Active colonisers of the gastrointestinal tract of Atlantic salmon farmed in a warm water region.</title>
        <authorList>
            <person name="Bowman J.P."/>
        </authorList>
    </citation>
    <scope>NUCLEOTIDE SEQUENCE [LARGE SCALE GENOMIC DNA]</scope>
    <source>
        <strain evidence="1 2">S3MW1</strain>
    </source>
</reference>
<name>A0ABU6L8P4_9GAMM</name>
<dbReference type="RefSeq" id="WP_327775242.1">
    <property type="nucleotide sequence ID" value="NZ_JAYXUG010000013.1"/>
</dbReference>
<evidence type="ECO:0000313" key="2">
    <source>
        <dbReference type="Proteomes" id="UP001306119"/>
    </source>
</evidence>
<gene>
    <name evidence="1" type="ORF">VXS06_14335</name>
</gene>
<dbReference type="EMBL" id="JAYXUG010000013">
    <property type="protein sequence ID" value="MEC6832941.1"/>
    <property type="molecule type" value="Genomic_DNA"/>
</dbReference>
<sequence>MINGAYILTACCISALSLIDRFIIKRREVSIISVSKADSDDRYIRFVLNFNIKHKLQNAYVTYTLRDQKNPATVITGKQRTLEFSSKGDNSEYLLINKKLVRNGDWVLDLKIESSGSRVNPLYKLFPIVSFCKKEFLINEA</sequence>
<proteinExistence type="predicted"/>
<dbReference type="Pfam" id="PF16084">
    <property type="entry name" value="LydB"/>
    <property type="match status" value="1"/>
</dbReference>
<comment type="caution">
    <text evidence="1">The sequence shown here is derived from an EMBL/GenBank/DDBJ whole genome shotgun (WGS) entry which is preliminary data.</text>
</comment>
<accession>A0ABU6L8P4</accession>
<protein>
    <submittedName>
        <fullName evidence="1">Uncharacterized protein</fullName>
    </submittedName>
</protein>
<keyword evidence="2" id="KW-1185">Reference proteome</keyword>
<organism evidence="1 2">
    <name type="scientific">Photobacterium toruni</name>
    <dbReference type="NCBI Taxonomy" id="1935446"/>
    <lineage>
        <taxon>Bacteria</taxon>
        <taxon>Pseudomonadati</taxon>
        <taxon>Pseudomonadota</taxon>
        <taxon>Gammaproteobacteria</taxon>
        <taxon>Vibrionales</taxon>
        <taxon>Vibrionaceae</taxon>
        <taxon>Photobacterium</taxon>
    </lineage>
</organism>
<evidence type="ECO:0000313" key="1">
    <source>
        <dbReference type="EMBL" id="MEC6832941.1"/>
    </source>
</evidence>
<dbReference type="Proteomes" id="UP001306119">
    <property type="component" value="Unassembled WGS sequence"/>
</dbReference>
<dbReference type="InterPro" id="IPR032127">
    <property type="entry name" value="LydB"/>
</dbReference>